<sequence length="350" mass="39975">MIEKDRLRLALIGCGYFARYHAAAWRVIPQVELVAVCDRAPERAQAFAEQFDVPRYYTNPEALFRAERLDIVDIVTTPESHRELVELAARYGVHVICQKPMALSEADCVAMVESCERAGVSFMVHENFRWQRIFRRARTLTEAIGEPFFLRLWFRSHYDVFARQPYLATAERFIILDLGVHLLDLARFLMRDEFSTLYCITQRVHPQIRGEDVATILLRSRRGAAASIELSYASFAPRELFPQTLALIEGPLGTVLVEADGLLRLITSSGHTEERLAPPSLPWQEPPGEWIQEAVLAIQQHFVDCLRRGLMPETHGRDNLRTMQLVFAAYRSADTTSSIALDQSESERRG</sequence>
<reference evidence="3 4" key="1">
    <citation type="journal article" date="2009" name="PLoS ONE">
        <title>Complete genome sequence of the aerobic CO-oxidizing thermophile Thermomicrobium roseum.</title>
        <authorList>
            <person name="Wu D."/>
            <person name="Raymond J."/>
            <person name="Wu M."/>
            <person name="Chatterji S."/>
            <person name="Ren Q."/>
            <person name="Graham J.E."/>
            <person name="Bryant D.A."/>
            <person name="Robb F."/>
            <person name="Colman A."/>
            <person name="Tallon L.J."/>
            <person name="Badger J.H."/>
            <person name="Madupu R."/>
            <person name="Ward N.L."/>
            <person name="Eisen J.A."/>
        </authorList>
    </citation>
    <scope>NUCLEOTIDE SEQUENCE [LARGE SCALE GENOMIC DNA]</scope>
    <source>
        <strain evidence="4">ATCC 27502 / DSM 5159 / P-2</strain>
    </source>
</reference>
<organism evidence="3 4">
    <name type="scientific">Thermomicrobium roseum (strain ATCC 27502 / DSM 5159 / P-2)</name>
    <dbReference type="NCBI Taxonomy" id="309801"/>
    <lineage>
        <taxon>Bacteria</taxon>
        <taxon>Pseudomonadati</taxon>
        <taxon>Thermomicrobiota</taxon>
        <taxon>Thermomicrobia</taxon>
        <taxon>Thermomicrobiales</taxon>
        <taxon>Thermomicrobiaceae</taxon>
        <taxon>Thermomicrobium</taxon>
    </lineage>
</organism>
<evidence type="ECO:0000259" key="1">
    <source>
        <dbReference type="Pfam" id="PF01408"/>
    </source>
</evidence>
<feature type="domain" description="GFO/IDH/MocA-like oxidoreductase" evidence="2">
    <location>
        <begin position="138"/>
        <end position="238"/>
    </location>
</feature>
<dbReference type="eggNOG" id="COG0673">
    <property type="taxonomic scope" value="Bacteria"/>
</dbReference>
<dbReference type="InterPro" id="IPR036291">
    <property type="entry name" value="NAD(P)-bd_dom_sf"/>
</dbReference>
<keyword evidence="4" id="KW-1185">Reference proteome</keyword>
<gene>
    <name evidence="3" type="ordered locus">trd_0133</name>
</gene>
<accession>B9KXE6</accession>
<dbReference type="HOGENOM" id="CLU_023194_1_3_0"/>
<dbReference type="OrthoDB" id="9815825at2"/>
<dbReference type="InterPro" id="IPR000683">
    <property type="entry name" value="Gfo/Idh/MocA-like_OxRdtase_N"/>
</dbReference>
<dbReference type="SUPFAM" id="SSF51735">
    <property type="entry name" value="NAD(P)-binding Rossmann-fold domains"/>
    <property type="match status" value="1"/>
</dbReference>
<dbReference type="AlphaFoldDB" id="B9KXE6"/>
<feature type="domain" description="Gfo/Idh/MocA-like oxidoreductase N-terminal" evidence="1">
    <location>
        <begin position="8"/>
        <end position="124"/>
    </location>
</feature>
<dbReference type="PANTHER" id="PTHR43708">
    <property type="entry name" value="CONSERVED EXPRESSED OXIDOREDUCTASE (EUROFUNG)"/>
    <property type="match status" value="1"/>
</dbReference>
<dbReference type="STRING" id="309801.trd_0133"/>
<dbReference type="PANTHER" id="PTHR43708:SF8">
    <property type="entry name" value="OXIDOREDUCTASE"/>
    <property type="match status" value="1"/>
</dbReference>
<proteinExistence type="predicted"/>
<dbReference type="Gene3D" id="3.40.50.720">
    <property type="entry name" value="NAD(P)-binding Rossmann-like Domain"/>
    <property type="match status" value="1"/>
</dbReference>
<name>B9KXE6_THERP</name>
<protein>
    <submittedName>
        <fullName evidence="3">Probable nadh-dependent dyhydrogenase</fullName>
    </submittedName>
</protein>
<dbReference type="Gene3D" id="3.30.360.10">
    <property type="entry name" value="Dihydrodipicolinate Reductase, domain 2"/>
    <property type="match status" value="1"/>
</dbReference>
<evidence type="ECO:0000259" key="2">
    <source>
        <dbReference type="Pfam" id="PF22725"/>
    </source>
</evidence>
<dbReference type="SUPFAM" id="SSF55347">
    <property type="entry name" value="Glyceraldehyde-3-phosphate dehydrogenase-like, C-terminal domain"/>
    <property type="match status" value="1"/>
</dbReference>
<dbReference type="InterPro" id="IPR051317">
    <property type="entry name" value="Gfo/Idh/MocA_oxidoreduct"/>
</dbReference>
<evidence type="ECO:0000313" key="4">
    <source>
        <dbReference type="Proteomes" id="UP000000447"/>
    </source>
</evidence>
<dbReference type="InterPro" id="IPR055170">
    <property type="entry name" value="GFO_IDH_MocA-like_dom"/>
</dbReference>
<dbReference type="Pfam" id="PF01408">
    <property type="entry name" value="GFO_IDH_MocA"/>
    <property type="match status" value="1"/>
</dbReference>
<dbReference type="RefSeq" id="WP_012641546.1">
    <property type="nucleotide sequence ID" value="NC_011959.1"/>
</dbReference>
<dbReference type="KEGG" id="tro:trd_0133"/>
<dbReference type="Proteomes" id="UP000000447">
    <property type="component" value="Chromosome"/>
</dbReference>
<dbReference type="Pfam" id="PF22725">
    <property type="entry name" value="GFO_IDH_MocA_C3"/>
    <property type="match status" value="1"/>
</dbReference>
<dbReference type="EMBL" id="CP001275">
    <property type="protein sequence ID" value="ACM05957.1"/>
    <property type="molecule type" value="Genomic_DNA"/>
</dbReference>
<dbReference type="GO" id="GO:0000166">
    <property type="term" value="F:nucleotide binding"/>
    <property type="evidence" value="ECO:0007669"/>
    <property type="project" value="InterPro"/>
</dbReference>
<evidence type="ECO:0000313" key="3">
    <source>
        <dbReference type="EMBL" id="ACM05957.1"/>
    </source>
</evidence>